<dbReference type="EMBL" id="JAPCIO010000012">
    <property type="protein sequence ID" value="MCW1149113.1"/>
    <property type="molecule type" value="Genomic_DNA"/>
</dbReference>
<keyword evidence="1" id="KW-0479">Metal-binding</keyword>
<dbReference type="RefSeq" id="WP_264369801.1">
    <property type="nucleotide sequence ID" value="NZ_JAPCIO010000012.1"/>
</dbReference>
<feature type="domain" description="Zinc finger CHC2-type" evidence="4">
    <location>
        <begin position="35"/>
        <end position="84"/>
    </location>
</feature>
<organism evidence="5 6">
    <name type="scientific">Flavobacterium lacisediminis</name>
    <dbReference type="NCBI Taxonomy" id="2989705"/>
    <lineage>
        <taxon>Bacteria</taxon>
        <taxon>Pseudomonadati</taxon>
        <taxon>Bacteroidota</taxon>
        <taxon>Flavobacteriia</taxon>
        <taxon>Flavobacteriales</taxon>
        <taxon>Flavobacteriaceae</taxon>
        <taxon>Flavobacterium</taxon>
    </lineage>
</organism>
<dbReference type="InterPro" id="IPR050219">
    <property type="entry name" value="DnaG_primase"/>
</dbReference>
<dbReference type="Gene3D" id="3.40.1360.10">
    <property type="match status" value="1"/>
</dbReference>
<dbReference type="SUPFAM" id="SSF57783">
    <property type="entry name" value="Zinc beta-ribbon"/>
    <property type="match status" value="1"/>
</dbReference>
<protein>
    <submittedName>
        <fullName evidence="5">Toprim domain-containing protein</fullName>
    </submittedName>
</protein>
<comment type="caution">
    <text evidence="5">The sequence shown here is derived from an EMBL/GenBank/DDBJ whole genome shotgun (WGS) entry which is preliminary data.</text>
</comment>
<keyword evidence="6" id="KW-1185">Reference proteome</keyword>
<gene>
    <name evidence="5" type="ORF">OJ995_12860</name>
</gene>
<dbReference type="Proteomes" id="UP001165677">
    <property type="component" value="Unassembled WGS sequence"/>
</dbReference>
<dbReference type="PANTHER" id="PTHR30313:SF2">
    <property type="entry name" value="DNA PRIMASE"/>
    <property type="match status" value="1"/>
</dbReference>
<dbReference type="InterPro" id="IPR002694">
    <property type="entry name" value="Znf_CHC2"/>
</dbReference>
<evidence type="ECO:0000256" key="2">
    <source>
        <dbReference type="ARBA" id="ARBA00022771"/>
    </source>
</evidence>
<dbReference type="InterPro" id="IPR036977">
    <property type="entry name" value="DNA_primase_Znf_CHC2"/>
</dbReference>
<evidence type="ECO:0000256" key="3">
    <source>
        <dbReference type="ARBA" id="ARBA00022833"/>
    </source>
</evidence>
<accession>A0ABT3EKM9</accession>
<dbReference type="Pfam" id="PF01807">
    <property type="entry name" value="Zn_ribbon_DnaG"/>
    <property type="match status" value="1"/>
</dbReference>
<dbReference type="PANTHER" id="PTHR30313">
    <property type="entry name" value="DNA PRIMASE"/>
    <property type="match status" value="1"/>
</dbReference>
<dbReference type="SUPFAM" id="SSF56731">
    <property type="entry name" value="DNA primase core"/>
    <property type="match status" value="1"/>
</dbReference>
<evidence type="ECO:0000256" key="1">
    <source>
        <dbReference type="ARBA" id="ARBA00022723"/>
    </source>
</evidence>
<keyword evidence="3" id="KW-0862">Zinc</keyword>
<sequence>MNIEKAKQIPIEEVLKKMNFKPSKTNGFDVWFISPFRDEKTPSFKVNTKINRWYDHGIQKGGNIIDFLQLNNNLSISETLKYLDNLTDGVIFSFQKQELSKSFNNEVTNEIEIIKTIGIQHYALKDYLEKRKIHLIDNEPNLVEIHYQLKEKKYFAIGFKNKSQGFEIRSKYAKICIGKKDITLIENRSDTICVFEGFMDYLSYRNSIYQLEEKNCDYLILNSVALINKCETILNNYKAIELYLDNDKPGEKYTAEILSVYKNAIDKRGLYLKYKDLNDWLINTSEE</sequence>
<evidence type="ECO:0000259" key="4">
    <source>
        <dbReference type="SMART" id="SM00400"/>
    </source>
</evidence>
<dbReference type="Pfam" id="PF13155">
    <property type="entry name" value="Toprim_2"/>
    <property type="match status" value="1"/>
</dbReference>
<evidence type="ECO:0000313" key="6">
    <source>
        <dbReference type="Proteomes" id="UP001165677"/>
    </source>
</evidence>
<reference evidence="5" key="1">
    <citation type="submission" date="2022-10" db="EMBL/GenBank/DDBJ databases">
        <title>Flavobacterium sp. nov., a bacterium isolated from lake sediment.</title>
        <authorList>
            <person name="Qu J.-H."/>
        </authorList>
    </citation>
    <scope>NUCLEOTIDE SEQUENCE</scope>
    <source>
        <strain evidence="5">TH16-21</strain>
    </source>
</reference>
<proteinExistence type="predicted"/>
<keyword evidence="2" id="KW-0863">Zinc-finger</keyword>
<name>A0ABT3EKM9_9FLAO</name>
<evidence type="ECO:0000313" key="5">
    <source>
        <dbReference type="EMBL" id="MCW1149113.1"/>
    </source>
</evidence>
<dbReference type="SMART" id="SM00400">
    <property type="entry name" value="ZnF_CHCC"/>
    <property type="match status" value="1"/>
</dbReference>
<dbReference type="Gene3D" id="3.90.580.10">
    <property type="entry name" value="Zinc finger, CHC2-type domain"/>
    <property type="match status" value="1"/>
</dbReference>